<comment type="caution">
    <text evidence="2">The sequence shown here is derived from an EMBL/GenBank/DDBJ whole genome shotgun (WGS) entry which is preliminary data.</text>
</comment>
<dbReference type="SMART" id="SM00256">
    <property type="entry name" value="FBOX"/>
    <property type="match status" value="1"/>
</dbReference>
<dbReference type="InterPro" id="IPR032675">
    <property type="entry name" value="LRR_dom_sf"/>
</dbReference>
<dbReference type="Gene3D" id="3.80.10.10">
    <property type="entry name" value="Ribonuclease Inhibitor"/>
    <property type="match status" value="2"/>
</dbReference>
<name>A0A9Q0XGH0_9SAUR</name>
<dbReference type="CDD" id="cd09917">
    <property type="entry name" value="F-box_SF"/>
    <property type="match status" value="1"/>
</dbReference>
<dbReference type="AlphaFoldDB" id="A0A9Q0XGH0"/>
<evidence type="ECO:0000313" key="3">
    <source>
        <dbReference type="Proteomes" id="UP001142489"/>
    </source>
</evidence>
<dbReference type="Pfam" id="PF12937">
    <property type="entry name" value="F-box-like"/>
    <property type="match status" value="1"/>
</dbReference>
<organism evidence="2 3">
    <name type="scientific">Phrynocephalus forsythii</name>
    <dbReference type="NCBI Taxonomy" id="171643"/>
    <lineage>
        <taxon>Eukaryota</taxon>
        <taxon>Metazoa</taxon>
        <taxon>Chordata</taxon>
        <taxon>Craniata</taxon>
        <taxon>Vertebrata</taxon>
        <taxon>Euteleostomi</taxon>
        <taxon>Lepidosauria</taxon>
        <taxon>Squamata</taxon>
        <taxon>Bifurcata</taxon>
        <taxon>Unidentata</taxon>
        <taxon>Episquamata</taxon>
        <taxon>Toxicofera</taxon>
        <taxon>Iguania</taxon>
        <taxon>Acrodonta</taxon>
        <taxon>Agamidae</taxon>
        <taxon>Agaminae</taxon>
        <taxon>Phrynocephalus</taxon>
    </lineage>
</organism>
<dbReference type="InterPro" id="IPR001810">
    <property type="entry name" value="F-box_dom"/>
</dbReference>
<protein>
    <recommendedName>
        <fullName evidence="1">F-box domain-containing protein</fullName>
    </recommendedName>
</protein>
<proteinExistence type="predicted"/>
<sequence length="256" mass="28181">METLGLLPVEVITYILSFLPIPDRKEAALVNQTWYMAAQDSLHQENLVFNIPAASASLKTIRNLAQRHVSSVKMTNLDGSSTSRDVVKYVANYLGPHLRSLCLHGSILTEAGFEELLLNCPCLTALDLSGCNSLFMSGTLLSKEDASLQAGKALVNLEALNLSGVKYLSDLTFNRLTRCCPHLAKLALARCHVLFEFDAYYNSKNYNSSVVLSFRNLLQFFRERASRLKVLDLSATSISSHAVKSLVQVETCASTS</sequence>
<dbReference type="SUPFAM" id="SSF81383">
    <property type="entry name" value="F-box domain"/>
    <property type="match status" value="1"/>
</dbReference>
<accession>A0A9Q0XGH0</accession>
<dbReference type="InterPro" id="IPR036047">
    <property type="entry name" value="F-box-like_dom_sf"/>
</dbReference>
<feature type="domain" description="F-box" evidence="1">
    <location>
        <begin position="1"/>
        <end position="47"/>
    </location>
</feature>
<gene>
    <name evidence="2" type="ORF">JRQ81_006284</name>
</gene>
<evidence type="ECO:0000259" key="1">
    <source>
        <dbReference type="PROSITE" id="PS50181"/>
    </source>
</evidence>
<reference evidence="2" key="1">
    <citation type="journal article" date="2023" name="DNA Res.">
        <title>Chromosome-level genome assembly of Phrynocephalus forsythii using third-generation DNA sequencing and Hi-C analysis.</title>
        <authorList>
            <person name="Qi Y."/>
            <person name="Zhao W."/>
            <person name="Zhao Y."/>
            <person name="Niu C."/>
            <person name="Cao S."/>
            <person name="Zhang Y."/>
        </authorList>
    </citation>
    <scope>NUCLEOTIDE SEQUENCE</scope>
    <source>
        <tissue evidence="2">Muscle</tissue>
    </source>
</reference>
<dbReference type="PROSITE" id="PS50181">
    <property type="entry name" value="FBOX"/>
    <property type="match status" value="1"/>
</dbReference>
<dbReference type="OrthoDB" id="27842at2759"/>
<dbReference type="EMBL" id="JAPFRF010000013">
    <property type="protein sequence ID" value="KAJ7311961.1"/>
    <property type="molecule type" value="Genomic_DNA"/>
</dbReference>
<keyword evidence="3" id="KW-1185">Reference proteome</keyword>
<dbReference type="FunFam" id="3.80.10.10:FF:000647">
    <property type="entry name" value="Leucine-rich repeat-containing 29"/>
    <property type="match status" value="1"/>
</dbReference>
<dbReference type="Proteomes" id="UP001142489">
    <property type="component" value="Unassembled WGS sequence"/>
</dbReference>
<dbReference type="Gene3D" id="1.20.1280.50">
    <property type="match status" value="1"/>
</dbReference>
<evidence type="ECO:0000313" key="2">
    <source>
        <dbReference type="EMBL" id="KAJ7311961.1"/>
    </source>
</evidence>
<dbReference type="SUPFAM" id="SSF52047">
    <property type="entry name" value="RNI-like"/>
    <property type="match status" value="1"/>
</dbReference>